<evidence type="ECO:0000313" key="2">
    <source>
        <dbReference type="EMBL" id="MBO0360237.1"/>
    </source>
</evidence>
<evidence type="ECO:0000256" key="1">
    <source>
        <dbReference type="SAM" id="Phobius"/>
    </source>
</evidence>
<accession>A0A939JFB1</accession>
<keyword evidence="3" id="KW-1185">Reference proteome</keyword>
<evidence type="ECO:0000313" key="3">
    <source>
        <dbReference type="Proteomes" id="UP000664144"/>
    </source>
</evidence>
<name>A0A939JFB1_9BACT</name>
<proteinExistence type="predicted"/>
<sequence length="92" mass="9925">MNWETIGNILFSLGLLALLIGLLLRFRVGRWLLAALWILLTLGSLLTGDWHSLSDNPDVDTTPQKASRYLLLGGGGGVILGLLLRALASKSI</sequence>
<organism evidence="2 3">
    <name type="scientific">Hymenobacter telluris</name>
    <dbReference type="NCBI Taxonomy" id="2816474"/>
    <lineage>
        <taxon>Bacteria</taxon>
        <taxon>Pseudomonadati</taxon>
        <taxon>Bacteroidota</taxon>
        <taxon>Cytophagia</taxon>
        <taxon>Cytophagales</taxon>
        <taxon>Hymenobacteraceae</taxon>
        <taxon>Hymenobacter</taxon>
    </lineage>
</organism>
<reference evidence="2" key="1">
    <citation type="submission" date="2021-03" db="EMBL/GenBank/DDBJ databases">
        <authorList>
            <person name="Kim M.K."/>
        </authorList>
    </citation>
    <scope>NUCLEOTIDE SEQUENCE</scope>
    <source>
        <strain evidence="2">BT186</strain>
    </source>
</reference>
<feature type="transmembrane region" description="Helical" evidence="1">
    <location>
        <begin position="6"/>
        <end position="24"/>
    </location>
</feature>
<keyword evidence="1" id="KW-0812">Transmembrane</keyword>
<feature type="transmembrane region" description="Helical" evidence="1">
    <location>
        <begin position="31"/>
        <end position="48"/>
    </location>
</feature>
<dbReference type="AlphaFoldDB" id="A0A939JFB1"/>
<keyword evidence="1" id="KW-0472">Membrane</keyword>
<dbReference type="Proteomes" id="UP000664144">
    <property type="component" value="Unassembled WGS sequence"/>
</dbReference>
<keyword evidence="1" id="KW-1133">Transmembrane helix</keyword>
<comment type="caution">
    <text evidence="2">The sequence shown here is derived from an EMBL/GenBank/DDBJ whole genome shotgun (WGS) entry which is preliminary data.</text>
</comment>
<dbReference type="EMBL" id="JAFLQZ010000017">
    <property type="protein sequence ID" value="MBO0360237.1"/>
    <property type="molecule type" value="Genomic_DNA"/>
</dbReference>
<gene>
    <name evidence="2" type="ORF">J0X19_19920</name>
</gene>
<dbReference type="RefSeq" id="WP_206986179.1">
    <property type="nucleotide sequence ID" value="NZ_JAFLQZ010000017.1"/>
</dbReference>
<feature type="transmembrane region" description="Helical" evidence="1">
    <location>
        <begin position="68"/>
        <end position="88"/>
    </location>
</feature>
<protein>
    <submittedName>
        <fullName evidence="2">Uncharacterized protein</fullName>
    </submittedName>
</protein>